<feature type="domain" description="Carbamoyltransferase" evidence="2">
    <location>
        <begin position="4"/>
        <end position="338"/>
    </location>
</feature>
<dbReference type="EMBL" id="CP048620">
    <property type="protein sequence ID" value="QPJ65308.1"/>
    <property type="molecule type" value="Genomic_DNA"/>
</dbReference>
<dbReference type="Pfam" id="PF02543">
    <property type="entry name" value="Carbam_trans_N"/>
    <property type="match status" value="1"/>
</dbReference>
<dbReference type="PANTHER" id="PTHR34847:SF1">
    <property type="entry name" value="NODULATION PROTEIN U"/>
    <property type="match status" value="1"/>
</dbReference>
<dbReference type="KEGG" id="nva:G3M78_07860"/>
<proteinExistence type="inferred from homology"/>
<dbReference type="InterPro" id="IPR031730">
    <property type="entry name" value="Carbam_trans_C"/>
</dbReference>
<evidence type="ECO:0000313" key="5">
    <source>
        <dbReference type="Proteomes" id="UP000594464"/>
    </source>
</evidence>
<dbReference type="AlphaFoldDB" id="A0A7T0C2I7"/>
<dbReference type="Pfam" id="PF16861">
    <property type="entry name" value="Carbam_trans_C"/>
    <property type="match status" value="1"/>
</dbReference>
<evidence type="ECO:0000256" key="1">
    <source>
        <dbReference type="ARBA" id="ARBA00006129"/>
    </source>
</evidence>
<dbReference type="InterPro" id="IPR051338">
    <property type="entry name" value="NodU/CmcH_Carbamoyltrnsfr"/>
</dbReference>
<dbReference type="Gene3D" id="3.90.870.20">
    <property type="entry name" value="Carbamoyltransferase, C-terminal domain"/>
    <property type="match status" value="1"/>
</dbReference>
<dbReference type="InterPro" id="IPR003696">
    <property type="entry name" value="Carbtransf_dom"/>
</dbReference>
<dbReference type="SUPFAM" id="SSF53067">
    <property type="entry name" value="Actin-like ATPase domain"/>
    <property type="match status" value="1"/>
</dbReference>
<keyword evidence="4" id="KW-0808">Transferase</keyword>
<reference evidence="5" key="1">
    <citation type="submission" date="2020-02" db="EMBL/GenBank/DDBJ databases">
        <title>Genomic and physiological characterization of two novel Nitrospinaceae genera.</title>
        <authorList>
            <person name="Mueller A.J."/>
            <person name="Jung M.-Y."/>
            <person name="Strachan C.R."/>
            <person name="Herbold C.W."/>
            <person name="Kirkegaard R.H."/>
            <person name="Daims H."/>
        </authorList>
    </citation>
    <scope>NUCLEOTIDE SEQUENCE [LARGE SCALE GENOMIC DNA]</scope>
</reference>
<accession>A0A7T0C2I7</accession>
<gene>
    <name evidence="4" type="ORF">G3M78_07860</name>
</gene>
<comment type="similarity">
    <text evidence="1">Belongs to the NodU/CmcH family.</text>
</comment>
<organism evidence="4 5">
    <name type="scientific">Candidatus Nitrohelix vancouverensis</name>
    <dbReference type="NCBI Taxonomy" id="2705534"/>
    <lineage>
        <taxon>Bacteria</taxon>
        <taxon>Pseudomonadati</taxon>
        <taxon>Nitrospinota/Tectimicrobiota group</taxon>
        <taxon>Nitrospinota</taxon>
        <taxon>Nitrospinia</taxon>
        <taxon>Nitrospinales</taxon>
        <taxon>Nitrospinaceae</taxon>
        <taxon>Candidatus Nitrohelix</taxon>
    </lineage>
</organism>
<dbReference type="PANTHER" id="PTHR34847">
    <property type="entry name" value="NODULATION PROTEIN U"/>
    <property type="match status" value="1"/>
</dbReference>
<dbReference type="InterPro" id="IPR043129">
    <property type="entry name" value="ATPase_NBD"/>
</dbReference>
<dbReference type="Proteomes" id="UP000594464">
    <property type="component" value="Chromosome"/>
</dbReference>
<dbReference type="Gene3D" id="3.30.420.40">
    <property type="match status" value="2"/>
</dbReference>
<sequence length="559" mass="63081">MNILGFICFGEHDSAACLVRDGEIIAATEEERYTRIKYDSSFPVHSIEFCLRKGGLKISDIDLVCYSWLKSDYQLHKKLIHMLKYFPQSLKLLKYRDAVSRKNDAENVFRDTFGYAGRFQHMNHHLCHAANVFYLSPFEQGSILSLDGMGDWASCWMGTGEKNQITPSKEVFWPHSLGNYYSALTQYLGFKMHSDEYKVMGLSAYGKDAYKKEFEDVLKIRPGGGYKLNLSYFNFHVGGKQKFSDKFADTFGAPATPGEKLSDRHADIACSAQKRLEEVVLNTADHLYENGGSENLMITGGVGLNCVANGRLLREGKFKNIFVGPSCHDSGTAVGAALLGYFSSGNKARGKIDASGYWGESFDDQRVETALNAKGLKPTRVDDIARTCAELLKDGKIIAWFQGRSEFGPRALGNRSFLANPTIKEMKEIINVKIKKREEFRPFAPSILREHMEAYFGEDYASPYMTLVFNIKDEKREELPAVVHVDGTCRVQSVSKEDNARYYELIEHFYKLTGTPVILNTSFNIQEPIVNTPEEAVACFLKTDVDYLAIHDYLVARNK</sequence>
<evidence type="ECO:0000259" key="3">
    <source>
        <dbReference type="Pfam" id="PF16861"/>
    </source>
</evidence>
<dbReference type="GO" id="GO:0016740">
    <property type="term" value="F:transferase activity"/>
    <property type="evidence" value="ECO:0007669"/>
    <property type="project" value="UniProtKB-KW"/>
</dbReference>
<protein>
    <submittedName>
        <fullName evidence="4">Carbamoyl transferase</fullName>
    </submittedName>
</protein>
<evidence type="ECO:0000259" key="2">
    <source>
        <dbReference type="Pfam" id="PF02543"/>
    </source>
</evidence>
<feature type="domain" description="Carbamoyltransferase C-terminal" evidence="3">
    <location>
        <begin position="389"/>
        <end position="556"/>
    </location>
</feature>
<dbReference type="CDD" id="cd24098">
    <property type="entry name" value="ASKHA_NBD_TobZ_N"/>
    <property type="match status" value="1"/>
</dbReference>
<dbReference type="InterPro" id="IPR038152">
    <property type="entry name" value="Carbam_trans_C_sf"/>
</dbReference>
<name>A0A7T0C2I7_9BACT</name>
<evidence type="ECO:0000313" key="4">
    <source>
        <dbReference type="EMBL" id="QPJ65308.1"/>
    </source>
</evidence>